<feature type="transmembrane region" description="Helical" evidence="1">
    <location>
        <begin position="12"/>
        <end position="31"/>
    </location>
</feature>
<evidence type="ECO:0000313" key="2">
    <source>
        <dbReference type="EMBL" id="HIY73519.1"/>
    </source>
</evidence>
<dbReference type="PANTHER" id="PTHR40078">
    <property type="entry name" value="INTEGRAL MEMBRANE PROTEIN-RELATED"/>
    <property type="match status" value="1"/>
</dbReference>
<proteinExistence type="predicted"/>
<dbReference type="AlphaFoldDB" id="A0A9D1Z3Q3"/>
<dbReference type="Pfam" id="PF19700">
    <property type="entry name" value="DUF6198"/>
    <property type="match status" value="1"/>
</dbReference>
<feature type="transmembrane region" description="Helical" evidence="1">
    <location>
        <begin position="43"/>
        <end position="68"/>
    </location>
</feature>
<keyword evidence="1" id="KW-0812">Transmembrane</keyword>
<gene>
    <name evidence="2" type="ORF">H9826_06045</name>
</gene>
<dbReference type="Proteomes" id="UP000886824">
    <property type="component" value="Unassembled WGS sequence"/>
</dbReference>
<keyword evidence="1" id="KW-1133">Transmembrane helix</keyword>
<feature type="transmembrane region" description="Helical" evidence="1">
    <location>
        <begin position="162"/>
        <end position="180"/>
    </location>
</feature>
<accession>A0A9D1Z3Q3</accession>
<dbReference type="PANTHER" id="PTHR40078:SF1">
    <property type="entry name" value="INTEGRAL MEMBRANE PROTEIN"/>
    <property type="match status" value="1"/>
</dbReference>
<dbReference type="EMBL" id="DXCX01000061">
    <property type="protein sequence ID" value="HIY73519.1"/>
    <property type="molecule type" value="Genomic_DNA"/>
</dbReference>
<evidence type="ECO:0000313" key="3">
    <source>
        <dbReference type="Proteomes" id="UP000886824"/>
    </source>
</evidence>
<organism evidence="2 3">
    <name type="scientific">Candidatus Intestinimonas merdavium</name>
    <dbReference type="NCBI Taxonomy" id="2838622"/>
    <lineage>
        <taxon>Bacteria</taxon>
        <taxon>Bacillati</taxon>
        <taxon>Bacillota</taxon>
        <taxon>Clostridia</taxon>
        <taxon>Eubacteriales</taxon>
        <taxon>Intestinimonas</taxon>
    </lineage>
</organism>
<evidence type="ECO:0008006" key="4">
    <source>
        <dbReference type="Google" id="ProtNLM"/>
    </source>
</evidence>
<sequence length="240" mass="26312">MKKSTPAQWATRIILYIIGLFFMAMGVAFAVNSNLGVSPVTSLPYVISLIVNMELGTCVIAVYGVYIVLQILILRREFRLINLTQIIFSTVFGYFTNFTKWLLADFTLPTYGGQLVMLAISIVAVAFGVFLYMEVDLVAMPMEGLTQAIAKKVGKPFHNVKIVVDCSSVALGIVLSFVFLHGLLGIREGTVITAIVVGKVMGVFKKPLQAKIQKLCFGAVGPVPEEVRELEELEGIRVDD</sequence>
<dbReference type="InterPro" id="IPR038750">
    <property type="entry name" value="YczE/YyaS-like"/>
</dbReference>
<protein>
    <recommendedName>
        <fullName evidence="4">Membrane protein YczE</fullName>
    </recommendedName>
</protein>
<feature type="transmembrane region" description="Helical" evidence="1">
    <location>
        <begin position="80"/>
        <end position="99"/>
    </location>
</feature>
<name>A0A9D1Z3Q3_9FIRM</name>
<comment type="caution">
    <text evidence="2">The sequence shown here is derived from an EMBL/GenBank/DDBJ whole genome shotgun (WGS) entry which is preliminary data.</text>
</comment>
<feature type="transmembrane region" description="Helical" evidence="1">
    <location>
        <begin position="111"/>
        <end position="133"/>
    </location>
</feature>
<evidence type="ECO:0000256" key="1">
    <source>
        <dbReference type="SAM" id="Phobius"/>
    </source>
</evidence>
<keyword evidence="1" id="KW-0472">Membrane</keyword>
<reference evidence="2" key="2">
    <citation type="submission" date="2021-04" db="EMBL/GenBank/DDBJ databases">
        <authorList>
            <person name="Gilroy R."/>
        </authorList>
    </citation>
    <scope>NUCLEOTIDE SEQUENCE</scope>
    <source>
        <strain evidence="2">CHK33-7979</strain>
    </source>
</reference>
<reference evidence="2" key="1">
    <citation type="journal article" date="2021" name="PeerJ">
        <title>Extensive microbial diversity within the chicken gut microbiome revealed by metagenomics and culture.</title>
        <authorList>
            <person name="Gilroy R."/>
            <person name="Ravi A."/>
            <person name="Getino M."/>
            <person name="Pursley I."/>
            <person name="Horton D.L."/>
            <person name="Alikhan N.F."/>
            <person name="Baker D."/>
            <person name="Gharbi K."/>
            <person name="Hall N."/>
            <person name="Watson M."/>
            <person name="Adriaenssens E.M."/>
            <person name="Foster-Nyarko E."/>
            <person name="Jarju S."/>
            <person name="Secka A."/>
            <person name="Antonio M."/>
            <person name="Oren A."/>
            <person name="Chaudhuri R.R."/>
            <person name="La Ragione R."/>
            <person name="Hildebrand F."/>
            <person name="Pallen M.J."/>
        </authorList>
    </citation>
    <scope>NUCLEOTIDE SEQUENCE</scope>
    <source>
        <strain evidence="2">CHK33-7979</strain>
    </source>
</reference>